<comment type="caution">
    <text evidence="1">The sequence shown here is derived from an EMBL/GenBank/DDBJ whole genome shotgun (WGS) entry which is preliminary data.</text>
</comment>
<reference evidence="1 2" key="1">
    <citation type="submission" date="2018-10" db="EMBL/GenBank/DDBJ databases">
        <title>Natrarchaeobius chitinivorans gen. nov., sp. nov., and Natrarchaeobius haloalkaliphilus sp. nov., alkaliphilic, chitin-utilizing haloarchaea from hypersaline alkaline lakes.</title>
        <authorList>
            <person name="Sorokin D.Y."/>
            <person name="Elcheninov A.G."/>
            <person name="Kostrikina N.A."/>
            <person name="Bale N.J."/>
            <person name="Sinninghe Damste J.S."/>
            <person name="Khijniak T.V."/>
            <person name="Kublanov I.V."/>
            <person name="Toshchakov S.V."/>
        </authorList>
    </citation>
    <scope>NUCLEOTIDE SEQUENCE [LARGE SCALE GENOMIC DNA]</scope>
    <source>
        <strain evidence="1 2">AArcht7</strain>
    </source>
</reference>
<proteinExistence type="predicted"/>
<gene>
    <name evidence="1" type="ORF">EA472_08595</name>
</gene>
<protein>
    <submittedName>
        <fullName evidence="1">Uncharacterized protein</fullName>
    </submittedName>
</protein>
<dbReference type="Proteomes" id="UP000281431">
    <property type="component" value="Unassembled WGS sequence"/>
</dbReference>
<evidence type="ECO:0000313" key="1">
    <source>
        <dbReference type="EMBL" id="RQH00701.1"/>
    </source>
</evidence>
<dbReference type="EMBL" id="REFZ01000005">
    <property type="protein sequence ID" value="RQH00701.1"/>
    <property type="molecule type" value="Genomic_DNA"/>
</dbReference>
<dbReference type="AlphaFoldDB" id="A0A3N6MSB4"/>
<accession>A0A3N6MSB4</accession>
<evidence type="ECO:0000313" key="2">
    <source>
        <dbReference type="Proteomes" id="UP000281431"/>
    </source>
</evidence>
<organism evidence="1 2">
    <name type="scientific">Natrarchaeobius chitinivorans</name>
    <dbReference type="NCBI Taxonomy" id="1679083"/>
    <lineage>
        <taxon>Archaea</taxon>
        <taxon>Methanobacteriati</taxon>
        <taxon>Methanobacteriota</taxon>
        <taxon>Stenosarchaea group</taxon>
        <taxon>Halobacteria</taxon>
        <taxon>Halobacteriales</taxon>
        <taxon>Natrialbaceae</taxon>
        <taxon>Natrarchaeobius</taxon>
    </lineage>
</organism>
<keyword evidence="2" id="KW-1185">Reference proteome</keyword>
<name>A0A3N6MSB4_NATCH</name>
<sequence length="77" mass="8479">MPTRPSRTGFDSEASRVALASVVRPFDTEISRNRRGGGVHFFKCCPESARMDAMDSHAHTLESTIDDRTTPLTEGVL</sequence>